<proteinExistence type="predicted"/>
<evidence type="ECO:0000313" key="3">
    <source>
        <dbReference type="Proteomes" id="UP001642409"/>
    </source>
</evidence>
<evidence type="ECO:0000313" key="1">
    <source>
        <dbReference type="EMBL" id="CAI9952683.1"/>
    </source>
</evidence>
<reference evidence="2 3" key="2">
    <citation type="submission" date="2024-07" db="EMBL/GenBank/DDBJ databases">
        <authorList>
            <person name="Akdeniz Z."/>
        </authorList>
    </citation>
    <scope>NUCLEOTIDE SEQUENCE [LARGE SCALE GENOMIC DNA]</scope>
</reference>
<evidence type="ECO:0000313" key="2">
    <source>
        <dbReference type="EMBL" id="CAL5985124.1"/>
    </source>
</evidence>
<organism evidence="1">
    <name type="scientific">Hexamita inflata</name>
    <dbReference type="NCBI Taxonomy" id="28002"/>
    <lineage>
        <taxon>Eukaryota</taxon>
        <taxon>Metamonada</taxon>
        <taxon>Diplomonadida</taxon>
        <taxon>Hexamitidae</taxon>
        <taxon>Hexamitinae</taxon>
        <taxon>Hexamita</taxon>
    </lineage>
</organism>
<dbReference type="EMBL" id="CATOUU010000834">
    <property type="protein sequence ID" value="CAI9952683.1"/>
    <property type="molecule type" value="Genomic_DNA"/>
</dbReference>
<name>A0AA86QD65_9EUKA</name>
<dbReference type="Proteomes" id="UP001642409">
    <property type="component" value="Unassembled WGS sequence"/>
</dbReference>
<comment type="caution">
    <text evidence="1">The sequence shown here is derived from an EMBL/GenBank/DDBJ whole genome shotgun (WGS) entry which is preliminary data.</text>
</comment>
<accession>A0AA86QD65</accession>
<keyword evidence="3" id="KW-1185">Reference proteome</keyword>
<sequence length="174" mass="20498">MQIDLVPLDQLLYKSHSDAFSAFKSLGSVFGSSENLQQLIAQVELNICYSVDQKFSFMNRRRQPFLDQHAFLRQAFQMGSDCENSFHSSGCLNLSWTRFLLVSKFEILCSIIFKLFYGLKVSNIVLFQRQVFKFQIVLQRRRIRDLIIINVKRIQLATRRQRTQIRNFVIAHLQ</sequence>
<gene>
    <name evidence="1" type="ORF">HINF_LOCUS40328</name>
    <name evidence="2" type="ORF">HINF_LOCUS8585</name>
</gene>
<protein>
    <submittedName>
        <fullName evidence="2">Hypothetical_protein</fullName>
    </submittedName>
</protein>
<reference evidence="1" key="1">
    <citation type="submission" date="2023-06" db="EMBL/GenBank/DDBJ databases">
        <authorList>
            <person name="Kurt Z."/>
        </authorList>
    </citation>
    <scope>NUCLEOTIDE SEQUENCE</scope>
</reference>
<dbReference type="EMBL" id="CAXDID020000018">
    <property type="protein sequence ID" value="CAL5985124.1"/>
    <property type="molecule type" value="Genomic_DNA"/>
</dbReference>
<dbReference type="AlphaFoldDB" id="A0AA86QD65"/>